<accession>A0A401PBI4</accession>
<gene>
    <name evidence="1" type="ORF">scyTo_0008593</name>
</gene>
<comment type="caution">
    <text evidence="1">The sequence shown here is derived from an EMBL/GenBank/DDBJ whole genome shotgun (WGS) entry which is preliminary data.</text>
</comment>
<name>A0A401PBI4_SCYTO</name>
<organism evidence="1 2">
    <name type="scientific">Scyliorhinus torazame</name>
    <name type="common">Cloudy catshark</name>
    <name type="synonym">Catulus torazame</name>
    <dbReference type="NCBI Taxonomy" id="75743"/>
    <lineage>
        <taxon>Eukaryota</taxon>
        <taxon>Metazoa</taxon>
        <taxon>Chordata</taxon>
        <taxon>Craniata</taxon>
        <taxon>Vertebrata</taxon>
        <taxon>Chondrichthyes</taxon>
        <taxon>Elasmobranchii</taxon>
        <taxon>Galeomorphii</taxon>
        <taxon>Galeoidea</taxon>
        <taxon>Carcharhiniformes</taxon>
        <taxon>Scyliorhinidae</taxon>
        <taxon>Scyliorhinus</taxon>
    </lineage>
</organism>
<dbReference type="EMBL" id="BFAA01003324">
    <property type="protein sequence ID" value="GCB70487.1"/>
    <property type="molecule type" value="Genomic_DNA"/>
</dbReference>
<evidence type="ECO:0000313" key="1">
    <source>
        <dbReference type="EMBL" id="GCB70487.1"/>
    </source>
</evidence>
<evidence type="ECO:0000313" key="2">
    <source>
        <dbReference type="Proteomes" id="UP000288216"/>
    </source>
</evidence>
<protein>
    <submittedName>
        <fullName evidence="1">Uncharacterized protein</fullName>
    </submittedName>
</protein>
<sequence>MLERNLFDNESAAVSAHPELRWYLLADRAPLGAVLQRHFVVATPAPPLAVPTDFSIPPRRVIYPLTIRLRSGEPALCNGSCQDYLPSRPALFPGGGGYHSQ</sequence>
<proteinExistence type="predicted"/>
<dbReference type="AlphaFoldDB" id="A0A401PBI4"/>
<keyword evidence="2" id="KW-1185">Reference proteome</keyword>
<dbReference type="Proteomes" id="UP000288216">
    <property type="component" value="Unassembled WGS sequence"/>
</dbReference>
<reference evidence="1 2" key="1">
    <citation type="journal article" date="2018" name="Nat. Ecol. Evol.">
        <title>Shark genomes provide insights into elasmobranch evolution and the origin of vertebrates.</title>
        <authorList>
            <person name="Hara Y"/>
            <person name="Yamaguchi K"/>
            <person name="Onimaru K"/>
            <person name="Kadota M"/>
            <person name="Koyanagi M"/>
            <person name="Keeley SD"/>
            <person name="Tatsumi K"/>
            <person name="Tanaka K"/>
            <person name="Motone F"/>
            <person name="Kageyama Y"/>
            <person name="Nozu R"/>
            <person name="Adachi N"/>
            <person name="Nishimura O"/>
            <person name="Nakagawa R"/>
            <person name="Tanegashima C"/>
            <person name="Kiyatake I"/>
            <person name="Matsumoto R"/>
            <person name="Murakumo K"/>
            <person name="Nishida K"/>
            <person name="Terakita A"/>
            <person name="Kuratani S"/>
            <person name="Sato K"/>
            <person name="Hyodo S Kuraku.S."/>
        </authorList>
    </citation>
    <scope>NUCLEOTIDE SEQUENCE [LARGE SCALE GENOMIC DNA]</scope>
</reference>